<dbReference type="RefSeq" id="WP_184859336.1">
    <property type="nucleotide sequence ID" value="NZ_JACHLK010000007.1"/>
</dbReference>
<dbReference type="InterPro" id="IPR011250">
    <property type="entry name" value="OMP/PagP_B-barrel"/>
</dbReference>
<dbReference type="InterPro" id="IPR000498">
    <property type="entry name" value="OmpA-like_TM_dom"/>
</dbReference>
<dbReference type="AlphaFoldDB" id="A0A7X0UA16"/>
<dbReference type="GO" id="GO:0009279">
    <property type="term" value="C:cell outer membrane"/>
    <property type="evidence" value="ECO:0007669"/>
    <property type="project" value="UniProtKB-SubCell"/>
</dbReference>
<dbReference type="Proteomes" id="UP000575083">
    <property type="component" value="Unassembled WGS sequence"/>
</dbReference>
<dbReference type="Pfam" id="PF01389">
    <property type="entry name" value="OmpA_membrane"/>
    <property type="match status" value="1"/>
</dbReference>
<comment type="subcellular location">
    <subcellularLocation>
        <location evidence="1">Cell outer membrane</location>
    </subcellularLocation>
</comment>
<dbReference type="EMBL" id="JACHLK010000007">
    <property type="protein sequence ID" value="MBB6560867.1"/>
    <property type="molecule type" value="Genomic_DNA"/>
</dbReference>
<feature type="domain" description="Outer membrane protein OmpA-like transmembrane" evidence="2">
    <location>
        <begin position="54"/>
        <end position="210"/>
    </location>
</feature>
<organism evidence="3 4">
    <name type="scientific">Acidovorax soli</name>
    <dbReference type="NCBI Taxonomy" id="592050"/>
    <lineage>
        <taxon>Bacteria</taxon>
        <taxon>Pseudomonadati</taxon>
        <taxon>Pseudomonadota</taxon>
        <taxon>Betaproteobacteria</taxon>
        <taxon>Burkholderiales</taxon>
        <taxon>Comamonadaceae</taxon>
        <taxon>Acidovorax</taxon>
    </lineage>
</organism>
<dbReference type="Gene3D" id="2.40.160.20">
    <property type="match status" value="1"/>
</dbReference>
<comment type="caution">
    <text evidence="3">The sequence shown here is derived from an EMBL/GenBank/DDBJ whole genome shotgun (WGS) entry which is preliminary data.</text>
</comment>
<protein>
    <submittedName>
        <fullName evidence="3">Opacity protein-like surface antigen</fullName>
    </submittedName>
</protein>
<proteinExistence type="predicted"/>
<reference evidence="3 4" key="1">
    <citation type="submission" date="2020-08" db="EMBL/GenBank/DDBJ databases">
        <title>Functional genomics of gut bacteria from endangered species of beetles.</title>
        <authorList>
            <person name="Carlos-Shanley C."/>
        </authorList>
    </citation>
    <scope>NUCLEOTIDE SEQUENCE [LARGE SCALE GENOMIC DNA]</scope>
    <source>
        <strain evidence="3 4">S00198</strain>
    </source>
</reference>
<evidence type="ECO:0000313" key="3">
    <source>
        <dbReference type="EMBL" id="MBB6560867.1"/>
    </source>
</evidence>
<dbReference type="SUPFAM" id="SSF56925">
    <property type="entry name" value="OMPA-like"/>
    <property type="match status" value="1"/>
</dbReference>
<gene>
    <name evidence="3" type="ORF">HNP48_003555</name>
</gene>
<name>A0A7X0UA16_9BURK</name>
<evidence type="ECO:0000313" key="4">
    <source>
        <dbReference type="Proteomes" id="UP000575083"/>
    </source>
</evidence>
<evidence type="ECO:0000259" key="2">
    <source>
        <dbReference type="Pfam" id="PF01389"/>
    </source>
</evidence>
<evidence type="ECO:0000256" key="1">
    <source>
        <dbReference type="ARBA" id="ARBA00004442"/>
    </source>
</evidence>
<accession>A0A7X0UA16</accession>
<sequence length="210" mass="22502">MRYARRSSASPWLIAALGGALFGVLCGVARAQAPADASPSSSSRSLLPWTQSGYAGLSGGRSRYDLYPGPAGLAYDESDTAWKLSAGGYFHRNFGVEIGYLDFGRAYRLDGRTKARGLNLSLVGRAPIGDRLELFAKAGTTYSRTFTSAEPVYGVRAGRNSGMGLSFGVGASWGFTPNIAAVLEWERHRLHFADDTAPADMATVGLRYKF</sequence>
<keyword evidence="4" id="KW-1185">Reference proteome</keyword>